<dbReference type="SUPFAM" id="SSF50249">
    <property type="entry name" value="Nucleic acid-binding proteins"/>
    <property type="match status" value="1"/>
</dbReference>
<dbReference type="InterPro" id="IPR012340">
    <property type="entry name" value="NA-bd_OB-fold"/>
</dbReference>
<dbReference type="Pfam" id="PF12172">
    <property type="entry name" value="zf-ChsH2"/>
    <property type="match status" value="1"/>
</dbReference>
<dbReference type="InterPro" id="IPR002878">
    <property type="entry name" value="ChsH2_C"/>
</dbReference>
<protein>
    <submittedName>
        <fullName evidence="4">Short-chain dehydrogenase</fullName>
    </submittedName>
</protein>
<comment type="caution">
    <text evidence="4">The sequence shown here is derived from an EMBL/GenBank/DDBJ whole genome shotgun (WGS) entry which is preliminary data.</text>
</comment>
<dbReference type="InterPro" id="IPR052513">
    <property type="entry name" value="Thioester_dehydratase-like"/>
</dbReference>
<dbReference type="Pfam" id="PF01796">
    <property type="entry name" value="OB_ChsH2_C"/>
    <property type="match status" value="1"/>
</dbReference>
<feature type="domain" description="ChsH2 rubredoxin-like zinc ribbon" evidence="3">
    <location>
        <begin position="38"/>
        <end position="68"/>
    </location>
</feature>
<dbReference type="Proteomes" id="UP000239434">
    <property type="component" value="Unassembled WGS sequence"/>
</dbReference>
<sequence length="412" mass="44275">MSKGLPPPERKDPLKMSRLGHVSPGLRSRAARAMAVRAGQGRFVLQVCAGCSVATYPPRDRCPQCWGELRWADQPHTAVLLAETTVRATTDNFYREHLPWRIGTVQLDAGPTAVAHLHSDVAVGDQVRMRLVLDRGGNPAMFALPLKETPHMQDDPQLRVFTSAPKHRRVLVTDGRTKLGQEVAYALLEAGASTVFLGNSDRLLRYDGEDQIASTPHVDVVPLDLTDNRSVSELGGLLGGRVDIIVNTAGYVRPGGVSVGSRLATLQTAMDVNASGLMRLAQAFCPAMGARSDDGVNSASAFVDINFVYAMTGNAGFAGFSASAAARQSLIAGLRGEMTSVGIRVASVLCGPIDDEWHQAVPLPKVAPSRIAKAVVQALQDGLEEAYVGDIAEDLAKRWRQDPLLTMREENL</sequence>
<keyword evidence="5" id="KW-1185">Reference proteome</keyword>
<dbReference type="InterPro" id="IPR002347">
    <property type="entry name" value="SDR_fam"/>
</dbReference>
<evidence type="ECO:0000256" key="1">
    <source>
        <dbReference type="SAM" id="MobiDB-lite"/>
    </source>
</evidence>
<accession>A0A2S9ISZ3</accession>
<dbReference type="EMBL" id="PVBR01000006">
    <property type="protein sequence ID" value="PRD43644.1"/>
    <property type="molecule type" value="Genomic_DNA"/>
</dbReference>
<organism evidence="4 5">
    <name type="scientific">Phyllobacterium phragmitis</name>
    <dbReference type="NCBI Taxonomy" id="2670329"/>
    <lineage>
        <taxon>Bacteria</taxon>
        <taxon>Pseudomonadati</taxon>
        <taxon>Pseudomonadota</taxon>
        <taxon>Alphaproteobacteria</taxon>
        <taxon>Hyphomicrobiales</taxon>
        <taxon>Phyllobacteriaceae</taxon>
        <taxon>Phyllobacterium</taxon>
    </lineage>
</organism>
<feature type="domain" description="ChsH2 C-terminal OB-fold" evidence="2">
    <location>
        <begin position="71"/>
        <end position="131"/>
    </location>
</feature>
<dbReference type="RefSeq" id="WP_105741857.1">
    <property type="nucleotide sequence ID" value="NZ_PVBR01000006.1"/>
</dbReference>
<dbReference type="InterPro" id="IPR036291">
    <property type="entry name" value="NAD(P)-bd_dom_sf"/>
</dbReference>
<dbReference type="SUPFAM" id="SSF51735">
    <property type="entry name" value="NAD(P)-binding Rossmann-fold domains"/>
    <property type="match status" value="1"/>
</dbReference>
<dbReference type="AlphaFoldDB" id="A0A2S9ISZ3"/>
<dbReference type="InterPro" id="IPR022002">
    <property type="entry name" value="ChsH2_Znr"/>
</dbReference>
<evidence type="ECO:0000259" key="2">
    <source>
        <dbReference type="Pfam" id="PF01796"/>
    </source>
</evidence>
<dbReference type="Gene3D" id="3.40.50.720">
    <property type="entry name" value="NAD(P)-binding Rossmann-like Domain"/>
    <property type="match status" value="1"/>
</dbReference>
<evidence type="ECO:0000259" key="3">
    <source>
        <dbReference type="Pfam" id="PF12172"/>
    </source>
</evidence>
<dbReference type="PANTHER" id="PTHR34075">
    <property type="entry name" value="BLR3430 PROTEIN"/>
    <property type="match status" value="1"/>
</dbReference>
<reference evidence="4 5" key="1">
    <citation type="submission" date="2018-02" db="EMBL/GenBank/DDBJ databases">
        <title>The draft genome of Phyllobacterium sp. 1N-3.</title>
        <authorList>
            <person name="Liu L."/>
            <person name="Li L."/>
            <person name="Zhang X."/>
            <person name="Wang T."/>
            <person name="Liang L."/>
        </authorList>
    </citation>
    <scope>NUCLEOTIDE SEQUENCE [LARGE SCALE GENOMIC DNA]</scope>
    <source>
        <strain evidence="4 5">1N-3</strain>
    </source>
</reference>
<evidence type="ECO:0000313" key="5">
    <source>
        <dbReference type="Proteomes" id="UP000239434"/>
    </source>
</evidence>
<name>A0A2S9ISZ3_9HYPH</name>
<evidence type="ECO:0000313" key="4">
    <source>
        <dbReference type="EMBL" id="PRD43644.1"/>
    </source>
</evidence>
<gene>
    <name evidence="4" type="ORF">C5748_10345</name>
</gene>
<dbReference type="PANTHER" id="PTHR34075:SF5">
    <property type="entry name" value="BLR3430 PROTEIN"/>
    <property type="match status" value="1"/>
</dbReference>
<feature type="region of interest" description="Disordered" evidence="1">
    <location>
        <begin position="1"/>
        <end position="22"/>
    </location>
</feature>
<dbReference type="Pfam" id="PF00106">
    <property type="entry name" value="adh_short"/>
    <property type="match status" value="1"/>
</dbReference>
<proteinExistence type="predicted"/>